<dbReference type="AlphaFoldDB" id="A0A8J1UA90"/>
<feature type="region of interest" description="Disordered" evidence="4">
    <location>
        <begin position="204"/>
        <end position="242"/>
    </location>
</feature>
<dbReference type="GO" id="GO:0005634">
    <property type="term" value="C:nucleus"/>
    <property type="evidence" value="ECO:0007669"/>
    <property type="project" value="UniProtKB-SubCell"/>
</dbReference>
<dbReference type="PROSITE" id="PS51319">
    <property type="entry name" value="TFIIS_N"/>
    <property type="match status" value="1"/>
</dbReference>
<organism evidence="5 6">
    <name type="scientific">Owenia fusiformis</name>
    <name type="common">Polychaete worm</name>
    <dbReference type="NCBI Taxonomy" id="6347"/>
    <lineage>
        <taxon>Eukaryota</taxon>
        <taxon>Metazoa</taxon>
        <taxon>Spiralia</taxon>
        <taxon>Lophotrochozoa</taxon>
        <taxon>Annelida</taxon>
        <taxon>Polychaeta</taxon>
        <taxon>Sedentaria</taxon>
        <taxon>Canalipalpata</taxon>
        <taxon>Sabellida</taxon>
        <taxon>Oweniida</taxon>
        <taxon>Oweniidae</taxon>
        <taxon>Owenia</taxon>
    </lineage>
</organism>
<evidence type="ECO:0000256" key="1">
    <source>
        <dbReference type="ARBA" id="ARBA00004123"/>
    </source>
</evidence>
<dbReference type="EMBL" id="CAIIXF020000001">
    <property type="protein sequence ID" value="CAH1773032.1"/>
    <property type="molecule type" value="Genomic_DNA"/>
</dbReference>
<reference evidence="5" key="1">
    <citation type="submission" date="2022-03" db="EMBL/GenBank/DDBJ databases">
        <authorList>
            <person name="Martin C."/>
        </authorList>
    </citation>
    <scope>NUCLEOTIDE SEQUENCE</scope>
</reference>
<evidence type="ECO:0000256" key="4">
    <source>
        <dbReference type="SAM" id="MobiDB-lite"/>
    </source>
</evidence>
<accession>A0A8J1UA90</accession>
<feature type="compositionally biased region" description="Polar residues" evidence="4">
    <location>
        <begin position="205"/>
        <end position="218"/>
    </location>
</feature>
<feature type="non-terminal residue" evidence="5">
    <location>
        <position position="1"/>
    </location>
</feature>
<evidence type="ECO:0000256" key="2">
    <source>
        <dbReference type="ARBA" id="ARBA00023242"/>
    </source>
</evidence>
<evidence type="ECO:0000256" key="3">
    <source>
        <dbReference type="PROSITE-ProRule" id="PRU00649"/>
    </source>
</evidence>
<keyword evidence="2 3" id="KW-0539">Nucleus</keyword>
<protein>
    <submittedName>
        <fullName evidence="5">Uncharacterized protein</fullName>
    </submittedName>
</protein>
<feature type="non-terminal residue" evidence="5">
    <location>
        <position position="416"/>
    </location>
</feature>
<dbReference type="InterPro" id="IPR003617">
    <property type="entry name" value="TFIIS/CRSP70_N_sub"/>
</dbReference>
<name>A0A8J1UA90_OWEFU</name>
<dbReference type="InterPro" id="IPR017923">
    <property type="entry name" value="TFIIS_N"/>
</dbReference>
<sequence length="416" mass="47613">CFFSKMENKVLEYKKYLEKYPNGDKVMRVLEKLKKMELPIKVLQATSIGKTLNSFRKRDGEIGLKAKVIVAAWKEMVCREEAARIEAKIKKSQSKTKRDSEKQHKSSKHKQRERFTHDDVTPEVDERRVKTEPETNGYEPRNANLSIKQENDSSALTIKSEPKDETYPVSLQPTIVKQEKVDTEDKTTINDSIQIKKEKIDKGWQNDSTKTIASTSHQKLQHSDTKKVQRTPKKSKTINPYSQTSFDDYCKQSFEQEFNAFISEEALDAEQNSTEQFFSPRYCDQTASDNRSPYTSLNERDNDLTSRRDHTSSNKADDISNYSDENDYNSASESEQISGSRSEGQSGNSDVKSNSKNRTEFASLKDDEKNKYESSSHDKHKSSSYDKHKSSSKGDHKSSSHGERKSSSKSDHKSSS</sequence>
<feature type="region of interest" description="Disordered" evidence="4">
    <location>
        <begin position="89"/>
        <end position="166"/>
    </location>
</feature>
<feature type="compositionally biased region" description="Basic and acidic residues" evidence="4">
    <location>
        <begin position="113"/>
        <end position="133"/>
    </location>
</feature>
<feature type="compositionally biased region" description="Basic and acidic residues" evidence="4">
    <location>
        <begin position="357"/>
        <end position="416"/>
    </location>
</feature>
<dbReference type="Proteomes" id="UP000749559">
    <property type="component" value="Unassembled WGS sequence"/>
</dbReference>
<feature type="compositionally biased region" description="Polar residues" evidence="4">
    <location>
        <begin position="285"/>
        <end position="297"/>
    </location>
</feature>
<keyword evidence="6" id="KW-1185">Reference proteome</keyword>
<dbReference type="SMART" id="SM00509">
    <property type="entry name" value="TFS2N"/>
    <property type="match status" value="1"/>
</dbReference>
<evidence type="ECO:0000313" key="5">
    <source>
        <dbReference type="EMBL" id="CAH1773032.1"/>
    </source>
</evidence>
<feature type="compositionally biased region" description="Basic and acidic residues" evidence="4">
    <location>
        <begin position="298"/>
        <end position="318"/>
    </location>
</feature>
<feature type="compositionally biased region" description="Polar residues" evidence="4">
    <location>
        <begin position="320"/>
        <end position="356"/>
    </location>
</feature>
<dbReference type="CDD" id="cd00183">
    <property type="entry name" value="TFIIS_I"/>
    <property type="match status" value="1"/>
</dbReference>
<dbReference type="Gene3D" id="1.20.930.10">
    <property type="entry name" value="Conserved domain common to transcription factors TFIIS, elongin A, CRSP70"/>
    <property type="match status" value="1"/>
</dbReference>
<gene>
    <name evidence="5" type="ORF">OFUS_LOCUS681</name>
</gene>
<feature type="compositionally biased region" description="Polar residues" evidence="4">
    <location>
        <begin position="143"/>
        <end position="157"/>
    </location>
</feature>
<dbReference type="OrthoDB" id="21513at2759"/>
<dbReference type="Pfam" id="PF08711">
    <property type="entry name" value="Med26"/>
    <property type="match status" value="1"/>
</dbReference>
<comment type="subcellular location">
    <subcellularLocation>
        <location evidence="1 3">Nucleus</location>
    </subcellularLocation>
</comment>
<feature type="region of interest" description="Disordered" evidence="4">
    <location>
        <begin position="265"/>
        <end position="416"/>
    </location>
</feature>
<dbReference type="SUPFAM" id="SSF47676">
    <property type="entry name" value="Conserved domain common to transcription factors TFIIS, elongin A, CRSP70"/>
    <property type="match status" value="1"/>
</dbReference>
<proteinExistence type="predicted"/>
<dbReference type="InterPro" id="IPR035441">
    <property type="entry name" value="TFIIS/LEDGF_dom_sf"/>
</dbReference>
<evidence type="ECO:0000313" key="6">
    <source>
        <dbReference type="Proteomes" id="UP000749559"/>
    </source>
</evidence>
<comment type="caution">
    <text evidence="5">The sequence shown here is derived from an EMBL/GenBank/DDBJ whole genome shotgun (WGS) entry which is preliminary data.</text>
</comment>